<dbReference type="PANTHER" id="PTHR10272:SF0">
    <property type="entry name" value="PLATELET-ACTIVATING FACTOR ACETYLHYDROLASE"/>
    <property type="match status" value="1"/>
</dbReference>
<keyword evidence="4" id="KW-0732">Signal</keyword>
<evidence type="ECO:0000256" key="4">
    <source>
        <dbReference type="SAM" id="SignalP"/>
    </source>
</evidence>
<dbReference type="Proteomes" id="UP000076321">
    <property type="component" value="Unassembled WGS sequence"/>
</dbReference>
<dbReference type="Proteomes" id="UP000186883">
    <property type="component" value="Unassembled WGS sequence"/>
</dbReference>
<feature type="chain" id="PRO_5010637185" evidence="4">
    <location>
        <begin position="24"/>
        <end position="344"/>
    </location>
</feature>
<keyword evidence="1 5" id="KW-0378">Hydrolase</keyword>
<gene>
    <name evidence="6" type="ORF">ATP06_0207225</name>
    <name evidence="5" type="ORF">AVL48_24670</name>
</gene>
<accession>A0A154MR80</accession>
<organism evidence="5 7">
    <name type="scientific">Amycolatopsis regifaucium</name>
    <dbReference type="NCBI Taxonomy" id="546365"/>
    <lineage>
        <taxon>Bacteria</taxon>
        <taxon>Bacillati</taxon>
        <taxon>Actinomycetota</taxon>
        <taxon>Actinomycetes</taxon>
        <taxon>Pseudonocardiales</taxon>
        <taxon>Pseudonocardiaceae</taxon>
        <taxon>Amycolatopsis</taxon>
    </lineage>
</organism>
<dbReference type="GO" id="GO:0016042">
    <property type="term" value="P:lipid catabolic process"/>
    <property type="evidence" value="ECO:0007669"/>
    <property type="project" value="UniProtKB-KW"/>
</dbReference>
<evidence type="ECO:0000256" key="1">
    <source>
        <dbReference type="ARBA" id="ARBA00022801"/>
    </source>
</evidence>
<keyword evidence="8" id="KW-1185">Reference proteome</keyword>
<dbReference type="GO" id="GO:0003847">
    <property type="term" value="F:1-alkyl-2-acetylglycerophosphocholine esterase activity"/>
    <property type="evidence" value="ECO:0007669"/>
    <property type="project" value="TreeGrafter"/>
</dbReference>
<dbReference type="OrthoDB" id="569821at2"/>
<evidence type="ECO:0000313" key="6">
    <source>
        <dbReference type="EMBL" id="OKA09272.1"/>
    </source>
</evidence>
<evidence type="ECO:0000313" key="7">
    <source>
        <dbReference type="Proteomes" id="UP000076321"/>
    </source>
</evidence>
<dbReference type="Gene3D" id="3.40.50.1820">
    <property type="entry name" value="alpha/beta hydrolase"/>
    <property type="match status" value="1"/>
</dbReference>
<protein>
    <submittedName>
        <fullName evidence="5">Acetylhydrolase</fullName>
    </submittedName>
</protein>
<evidence type="ECO:0000256" key="3">
    <source>
        <dbReference type="ARBA" id="ARBA00023098"/>
    </source>
</evidence>
<dbReference type="RefSeq" id="WP_061981198.1">
    <property type="nucleotide sequence ID" value="NZ_FOPQ01000005.1"/>
</dbReference>
<evidence type="ECO:0000313" key="8">
    <source>
        <dbReference type="Proteomes" id="UP000186883"/>
    </source>
</evidence>
<evidence type="ECO:0000256" key="2">
    <source>
        <dbReference type="ARBA" id="ARBA00022963"/>
    </source>
</evidence>
<evidence type="ECO:0000313" key="5">
    <source>
        <dbReference type="EMBL" id="KZB86841.1"/>
    </source>
</evidence>
<comment type="caution">
    <text evidence="5">The sequence shown here is derived from an EMBL/GenBank/DDBJ whole genome shotgun (WGS) entry which is preliminary data.</text>
</comment>
<dbReference type="InterPro" id="IPR029058">
    <property type="entry name" value="AB_hydrolase_fold"/>
</dbReference>
<dbReference type="AlphaFoldDB" id="A0A154MR80"/>
<dbReference type="EMBL" id="LOBU02000007">
    <property type="protein sequence ID" value="OKA09272.1"/>
    <property type="molecule type" value="Genomic_DNA"/>
</dbReference>
<keyword evidence="2" id="KW-0442">Lipid degradation</keyword>
<reference evidence="5 7" key="1">
    <citation type="submission" date="2015-12" db="EMBL/GenBank/DDBJ databases">
        <title>Amycolatopsis regifaucium genome sequencing and assembly.</title>
        <authorList>
            <person name="Mayilraj S."/>
        </authorList>
    </citation>
    <scope>NUCLEOTIDE SEQUENCE [LARGE SCALE GENOMIC DNA]</scope>
    <source>
        <strain evidence="5 7">GY080</strain>
    </source>
</reference>
<proteinExistence type="predicted"/>
<sequence>MKSLMVLVAVIAGLLGVPAAASAAPELSLPAPGGPLPIGSRTLHLTDQRRADPWVPERRRELMVNVWYPAVPIGRAPRYMTRAESAAAIAGRKLDLPPDTLSEVRVHSRENAPSLPGRRPLVLLSPGAGNNRITLTAVAERLAAQGFVVAGIDHAYEAWETEFPDGLRQCVPCGLPGEPWPSAIANRAVDASFVIDTLLKDRRWSIDAKKIGMAGHSAGGSATATAMAADRRIRAGVNVDGPFFGIVSLDRPLLLLASPIGEKNYSPTWDETWPRLTGPKERYLLENSGHSSVTDGAILVDQLGLRSSLPADFVRNQYGSIDSRVALDFYRDRLTAFFKQWSAR</sequence>
<keyword evidence="3" id="KW-0443">Lipid metabolism</keyword>
<dbReference type="EMBL" id="LQCI01000004">
    <property type="protein sequence ID" value="KZB86841.1"/>
    <property type="molecule type" value="Genomic_DNA"/>
</dbReference>
<name>A0A154MR80_9PSEU</name>
<feature type="signal peptide" evidence="4">
    <location>
        <begin position="1"/>
        <end position="23"/>
    </location>
</feature>
<reference evidence="6 8" key="2">
    <citation type="submission" date="2016-11" db="EMBL/GenBank/DDBJ databases">
        <title>Genome sequencing of Amycolatopsis regifaucium.</title>
        <authorList>
            <person name="Mayilraj S."/>
            <person name="Kaur N."/>
        </authorList>
    </citation>
    <scope>NUCLEOTIDE SEQUENCE [LARGE SCALE GENOMIC DNA]</scope>
    <source>
        <strain evidence="6 8">GY080</strain>
    </source>
</reference>
<dbReference type="PANTHER" id="PTHR10272">
    <property type="entry name" value="PLATELET-ACTIVATING FACTOR ACETYLHYDROLASE"/>
    <property type="match status" value="1"/>
</dbReference>
<dbReference type="SUPFAM" id="SSF53474">
    <property type="entry name" value="alpha/beta-Hydrolases"/>
    <property type="match status" value="1"/>
</dbReference>